<reference evidence="1 2" key="1">
    <citation type="submission" date="2024-04" db="EMBL/GenBank/DDBJ databases">
        <authorList>
            <person name="Fracassetti M."/>
        </authorList>
    </citation>
    <scope>NUCLEOTIDE SEQUENCE [LARGE SCALE GENOMIC DNA]</scope>
</reference>
<dbReference type="EMBL" id="OZ034820">
    <property type="protein sequence ID" value="CAL1398584.1"/>
    <property type="molecule type" value="Genomic_DNA"/>
</dbReference>
<name>A0AAV2FJV6_9ROSI</name>
<dbReference type="AlphaFoldDB" id="A0AAV2FJV6"/>
<sequence>MKKTEQWVTDLQRLLKNVKNGKRKIEVSVSMILMSLKNSKLQLLRSLPRVIILLILLHNLKVVKGHPKAKWQGNCLRRKKRKAELSDLLATEMRDVRVALQDIAGAIKTTNRRIRSEEEIVEELIRLGFGGDYLMEGTEFLVADPIRANTFFAFPEEVRRDWLLRKLAC</sequence>
<accession>A0AAV2FJV6</accession>
<proteinExistence type="predicted"/>
<dbReference type="Proteomes" id="UP001497516">
    <property type="component" value="Chromosome 7"/>
</dbReference>
<organism evidence="1 2">
    <name type="scientific">Linum trigynum</name>
    <dbReference type="NCBI Taxonomy" id="586398"/>
    <lineage>
        <taxon>Eukaryota</taxon>
        <taxon>Viridiplantae</taxon>
        <taxon>Streptophyta</taxon>
        <taxon>Embryophyta</taxon>
        <taxon>Tracheophyta</taxon>
        <taxon>Spermatophyta</taxon>
        <taxon>Magnoliopsida</taxon>
        <taxon>eudicotyledons</taxon>
        <taxon>Gunneridae</taxon>
        <taxon>Pentapetalae</taxon>
        <taxon>rosids</taxon>
        <taxon>fabids</taxon>
        <taxon>Malpighiales</taxon>
        <taxon>Linaceae</taxon>
        <taxon>Linum</taxon>
    </lineage>
</organism>
<evidence type="ECO:0000313" key="1">
    <source>
        <dbReference type="EMBL" id="CAL1398584.1"/>
    </source>
</evidence>
<protein>
    <submittedName>
        <fullName evidence="1">Uncharacterized protein</fullName>
    </submittedName>
</protein>
<evidence type="ECO:0000313" key="2">
    <source>
        <dbReference type="Proteomes" id="UP001497516"/>
    </source>
</evidence>
<keyword evidence="2" id="KW-1185">Reference proteome</keyword>
<gene>
    <name evidence="1" type="ORF">LTRI10_LOCUS38809</name>
</gene>